<evidence type="ECO:0000313" key="3">
    <source>
        <dbReference type="Proteomes" id="UP001205105"/>
    </source>
</evidence>
<proteinExistence type="predicted"/>
<sequence>MKQVYVARDYGTKARLVLEVAGDEEKHGSRKQAIVYYGLHLRYMAVHVFKEVARRRKDEMLNMAQSCRRICTHRAGLQRLAVHKSQQSCCGSVYIPLDPAAPSQLAPWEWKGWLEMCKGTGDIETALMKLGLIKMEARETVALRLAEASRANVNVALSQQCNPNINVNPNISGPTTNISGPTTTVNPSIVSSNAQTGEGAVQPTVGAGMPASAGSSGYMMPGMPSGDYAAAFMAAQQQQLMMQQAMLAMMQQQQQQAAGQGGPPAAPFGGAMPMAPYAMPMNGYAMPQQGSGPMAPASAPPTPPPVGYPPPADGFPAKA</sequence>
<gene>
    <name evidence="2" type="ORF">COHA_002711</name>
</gene>
<keyword evidence="3" id="KW-1185">Reference proteome</keyword>
<feature type="compositionally biased region" description="Pro residues" evidence="1">
    <location>
        <begin position="298"/>
        <end position="313"/>
    </location>
</feature>
<feature type="region of interest" description="Disordered" evidence="1">
    <location>
        <begin position="285"/>
        <end position="319"/>
    </location>
</feature>
<dbReference type="AlphaFoldDB" id="A0AAD5H7G6"/>
<dbReference type="EMBL" id="JADXDR010000036">
    <property type="protein sequence ID" value="KAI7843813.1"/>
    <property type="molecule type" value="Genomic_DNA"/>
</dbReference>
<organism evidence="2 3">
    <name type="scientific">Chlorella ohadii</name>
    <dbReference type="NCBI Taxonomy" id="2649997"/>
    <lineage>
        <taxon>Eukaryota</taxon>
        <taxon>Viridiplantae</taxon>
        <taxon>Chlorophyta</taxon>
        <taxon>core chlorophytes</taxon>
        <taxon>Trebouxiophyceae</taxon>
        <taxon>Chlorellales</taxon>
        <taxon>Chlorellaceae</taxon>
        <taxon>Chlorella clade</taxon>
        <taxon>Chlorella</taxon>
    </lineage>
</organism>
<name>A0AAD5H7G6_9CHLO</name>
<protein>
    <submittedName>
        <fullName evidence="2">Uncharacterized protein</fullName>
    </submittedName>
</protein>
<evidence type="ECO:0000313" key="2">
    <source>
        <dbReference type="EMBL" id="KAI7843813.1"/>
    </source>
</evidence>
<accession>A0AAD5H7G6</accession>
<dbReference type="Proteomes" id="UP001205105">
    <property type="component" value="Unassembled WGS sequence"/>
</dbReference>
<evidence type="ECO:0000256" key="1">
    <source>
        <dbReference type="SAM" id="MobiDB-lite"/>
    </source>
</evidence>
<reference evidence="2" key="1">
    <citation type="submission" date="2020-11" db="EMBL/GenBank/DDBJ databases">
        <title>Chlorella ohadii genome sequencing and assembly.</title>
        <authorList>
            <person name="Murik O."/>
            <person name="Treves H."/>
            <person name="Kedem I."/>
            <person name="Shotland Y."/>
            <person name="Kaplan A."/>
        </authorList>
    </citation>
    <scope>NUCLEOTIDE SEQUENCE</scope>
    <source>
        <strain evidence="2">1</strain>
    </source>
</reference>
<comment type="caution">
    <text evidence="2">The sequence shown here is derived from an EMBL/GenBank/DDBJ whole genome shotgun (WGS) entry which is preliminary data.</text>
</comment>
<feature type="compositionally biased region" description="Low complexity" evidence="1">
    <location>
        <begin position="285"/>
        <end position="297"/>
    </location>
</feature>